<dbReference type="EMBL" id="CP069798">
    <property type="protein sequence ID" value="QRQ83339.1"/>
    <property type="molecule type" value="Genomic_DNA"/>
</dbReference>
<accession>A0A892ZRF3</accession>
<evidence type="ECO:0000313" key="2">
    <source>
        <dbReference type="Proteomes" id="UP000653156"/>
    </source>
</evidence>
<dbReference type="InterPro" id="IPR009493">
    <property type="entry name" value="P2_GpE"/>
</dbReference>
<dbReference type="Pfam" id="PF06528">
    <property type="entry name" value="Phage_P2_GpE"/>
    <property type="match status" value="1"/>
</dbReference>
<evidence type="ECO:0000313" key="1">
    <source>
        <dbReference type="EMBL" id="QRQ83339.1"/>
    </source>
</evidence>
<organism evidence="1 2">
    <name type="scientific">Paralysiella testudinis</name>
    <dbReference type="NCBI Taxonomy" id="2809020"/>
    <lineage>
        <taxon>Bacteria</taxon>
        <taxon>Pseudomonadati</taxon>
        <taxon>Pseudomonadota</taxon>
        <taxon>Betaproteobacteria</taxon>
        <taxon>Neisseriales</taxon>
        <taxon>Neisseriaceae</taxon>
        <taxon>Paralysiella</taxon>
    </lineage>
</organism>
<keyword evidence="2" id="KW-1185">Reference proteome</keyword>
<dbReference type="KEGG" id="ptes:JQU52_10100"/>
<dbReference type="AlphaFoldDB" id="A0A892ZRF3"/>
<name>A0A892ZRF3_9NEIS</name>
<protein>
    <submittedName>
        <fullName evidence="1">GpE family phage tail protein</fullName>
    </submittedName>
</protein>
<sequence>MAWWFGFAPGMIDEMSLDEILIWQQQANRQIKAKYSKM</sequence>
<reference evidence="1" key="1">
    <citation type="submission" date="2021-02" db="EMBL/GenBank/DDBJ databases">
        <title>Neisseriaceae sp. 26B isolated from the cloaca of a Common Toad-headed Turtle (Mesoclemmys nasuta).</title>
        <authorList>
            <person name="Spergser J."/>
            <person name="Busse H.-J."/>
        </authorList>
    </citation>
    <scope>NUCLEOTIDE SEQUENCE</scope>
    <source>
        <strain evidence="1">26B</strain>
    </source>
</reference>
<gene>
    <name evidence="1" type="ORF">JQU52_10100</name>
</gene>
<dbReference type="Proteomes" id="UP000653156">
    <property type="component" value="Chromosome"/>
</dbReference>
<proteinExistence type="predicted"/>